<sequence>MRLKKLFEYRLRDVEHLQWRGEKVTGYVSLCIIEAYYLFVVQTSSVVRMDGSQFSLFHEEPIRNVSQHSIFSVLTLNAEFYVSFLDIWLGILLWMSVSYVIVYLTAVAVSCLALRKHPWFPLFSIPLLAMAFIGPATFGAVTSASIALPLAAANKAITSVQCMFLGCIQTLSLIIISFTKILATL</sequence>
<evidence type="ECO:0000313" key="7">
    <source>
        <dbReference type="EMBL" id="VDD93139.1"/>
    </source>
</evidence>
<dbReference type="AlphaFoldDB" id="A0A0N4VCU8"/>
<dbReference type="Pfam" id="PF10190">
    <property type="entry name" value="Tmemb_170"/>
    <property type="match status" value="1"/>
</dbReference>
<accession>A0A0N4VCU8</accession>
<reference evidence="7 8" key="2">
    <citation type="submission" date="2018-10" db="EMBL/GenBank/DDBJ databases">
        <authorList>
            <consortium name="Pathogen Informatics"/>
        </authorList>
    </citation>
    <scope>NUCLEOTIDE SEQUENCE [LARGE SCALE GENOMIC DNA]</scope>
</reference>
<feature type="transmembrane region" description="Helical" evidence="6">
    <location>
        <begin position="126"/>
        <end position="151"/>
    </location>
</feature>
<dbReference type="PANTHER" id="PTHR22779">
    <property type="entry name" value="SD17342P"/>
    <property type="match status" value="1"/>
</dbReference>
<evidence type="ECO:0000256" key="4">
    <source>
        <dbReference type="ARBA" id="ARBA00022989"/>
    </source>
</evidence>
<dbReference type="EMBL" id="UXUI01009146">
    <property type="protein sequence ID" value="VDD93139.1"/>
    <property type="molecule type" value="Genomic_DNA"/>
</dbReference>
<reference evidence="9" key="1">
    <citation type="submission" date="2017-02" db="UniProtKB">
        <authorList>
            <consortium name="WormBaseParasite"/>
        </authorList>
    </citation>
    <scope>IDENTIFICATION</scope>
</reference>
<name>A0A0N4VCU8_ENTVE</name>
<gene>
    <name evidence="7" type="ORF">EVEC_LOCUS7890</name>
</gene>
<dbReference type="OrthoDB" id="10056816at2759"/>
<keyword evidence="3 6" id="KW-0812">Transmembrane</keyword>
<feature type="transmembrane region" description="Helical" evidence="6">
    <location>
        <begin position="87"/>
        <end position="114"/>
    </location>
</feature>
<evidence type="ECO:0000313" key="9">
    <source>
        <dbReference type="WBParaSite" id="EVEC_0000840601-mRNA-1"/>
    </source>
</evidence>
<feature type="transmembrane region" description="Helical" evidence="6">
    <location>
        <begin position="163"/>
        <end position="183"/>
    </location>
</feature>
<evidence type="ECO:0000313" key="8">
    <source>
        <dbReference type="Proteomes" id="UP000274131"/>
    </source>
</evidence>
<evidence type="ECO:0000256" key="3">
    <source>
        <dbReference type="ARBA" id="ARBA00022692"/>
    </source>
</evidence>
<dbReference type="Proteomes" id="UP000274131">
    <property type="component" value="Unassembled WGS sequence"/>
</dbReference>
<proteinExistence type="inferred from homology"/>
<dbReference type="PANTHER" id="PTHR22779:SF6">
    <property type="entry name" value="SD17342P"/>
    <property type="match status" value="1"/>
</dbReference>
<dbReference type="GO" id="GO:0016020">
    <property type="term" value="C:membrane"/>
    <property type="evidence" value="ECO:0007669"/>
    <property type="project" value="UniProtKB-SubCell"/>
</dbReference>
<dbReference type="WBParaSite" id="EVEC_0000840601-mRNA-1">
    <property type="protein sequence ID" value="EVEC_0000840601-mRNA-1"/>
    <property type="gene ID" value="EVEC_0000840601"/>
</dbReference>
<keyword evidence="5 6" id="KW-0472">Membrane</keyword>
<keyword evidence="4 6" id="KW-1133">Transmembrane helix</keyword>
<protein>
    <submittedName>
        <fullName evidence="9">Transmembrane protein</fullName>
    </submittedName>
</protein>
<organism evidence="9">
    <name type="scientific">Enterobius vermicularis</name>
    <name type="common">Human pinworm</name>
    <dbReference type="NCBI Taxonomy" id="51028"/>
    <lineage>
        <taxon>Eukaryota</taxon>
        <taxon>Metazoa</taxon>
        <taxon>Ecdysozoa</taxon>
        <taxon>Nematoda</taxon>
        <taxon>Chromadorea</taxon>
        <taxon>Rhabditida</taxon>
        <taxon>Spirurina</taxon>
        <taxon>Oxyuridomorpha</taxon>
        <taxon>Oxyuroidea</taxon>
        <taxon>Oxyuridae</taxon>
        <taxon>Enterobius</taxon>
    </lineage>
</organism>
<comment type="subcellular location">
    <subcellularLocation>
        <location evidence="1">Membrane</location>
        <topology evidence="1">Multi-pass membrane protein</topology>
    </subcellularLocation>
</comment>
<feature type="transmembrane region" description="Helical" evidence="6">
    <location>
        <begin position="21"/>
        <end position="39"/>
    </location>
</feature>
<evidence type="ECO:0000256" key="6">
    <source>
        <dbReference type="SAM" id="Phobius"/>
    </source>
</evidence>
<evidence type="ECO:0000256" key="1">
    <source>
        <dbReference type="ARBA" id="ARBA00004141"/>
    </source>
</evidence>
<comment type="similarity">
    <text evidence="2">Belongs to the TMEM170 family.</text>
</comment>
<evidence type="ECO:0000256" key="5">
    <source>
        <dbReference type="ARBA" id="ARBA00023136"/>
    </source>
</evidence>
<dbReference type="InterPro" id="IPR019334">
    <property type="entry name" value="TMEM170A/B/YPR153W-like"/>
</dbReference>
<evidence type="ECO:0000256" key="2">
    <source>
        <dbReference type="ARBA" id="ARBA00006325"/>
    </source>
</evidence>
<keyword evidence="8" id="KW-1185">Reference proteome</keyword>